<accession>A0A9D5CWY1</accession>
<organism evidence="1 2">
    <name type="scientific">Dioscorea zingiberensis</name>
    <dbReference type="NCBI Taxonomy" id="325984"/>
    <lineage>
        <taxon>Eukaryota</taxon>
        <taxon>Viridiplantae</taxon>
        <taxon>Streptophyta</taxon>
        <taxon>Embryophyta</taxon>
        <taxon>Tracheophyta</taxon>
        <taxon>Spermatophyta</taxon>
        <taxon>Magnoliopsida</taxon>
        <taxon>Liliopsida</taxon>
        <taxon>Dioscoreales</taxon>
        <taxon>Dioscoreaceae</taxon>
        <taxon>Dioscorea</taxon>
    </lineage>
</organism>
<dbReference type="EMBL" id="JAGGNH010000002">
    <property type="protein sequence ID" value="KAJ0980604.1"/>
    <property type="molecule type" value="Genomic_DNA"/>
</dbReference>
<gene>
    <name evidence="1" type="ORF">J5N97_008859</name>
</gene>
<evidence type="ECO:0000313" key="1">
    <source>
        <dbReference type="EMBL" id="KAJ0980604.1"/>
    </source>
</evidence>
<keyword evidence="2" id="KW-1185">Reference proteome</keyword>
<dbReference type="AlphaFoldDB" id="A0A9D5CWY1"/>
<dbReference type="OrthoDB" id="1693034at2759"/>
<protein>
    <submittedName>
        <fullName evidence="1">Uncharacterized protein</fullName>
    </submittedName>
</protein>
<evidence type="ECO:0000313" key="2">
    <source>
        <dbReference type="Proteomes" id="UP001085076"/>
    </source>
</evidence>
<comment type="caution">
    <text evidence="1">The sequence shown here is derived from an EMBL/GenBank/DDBJ whole genome shotgun (WGS) entry which is preliminary data.</text>
</comment>
<reference evidence="1" key="1">
    <citation type="submission" date="2021-03" db="EMBL/GenBank/DDBJ databases">
        <authorList>
            <person name="Li Z."/>
            <person name="Yang C."/>
        </authorList>
    </citation>
    <scope>NUCLEOTIDE SEQUENCE</scope>
    <source>
        <strain evidence="1">Dzin_1.0</strain>
        <tissue evidence="1">Leaf</tissue>
    </source>
</reference>
<dbReference type="Proteomes" id="UP001085076">
    <property type="component" value="Miscellaneous, Linkage group lg02"/>
</dbReference>
<reference evidence="1" key="2">
    <citation type="journal article" date="2022" name="Hortic Res">
        <title>The genome of Dioscorea zingiberensis sheds light on the biosynthesis, origin and evolution of the medicinally important diosgenin saponins.</title>
        <authorList>
            <person name="Li Y."/>
            <person name="Tan C."/>
            <person name="Li Z."/>
            <person name="Guo J."/>
            <person name="Li S."/>
            <person name="Chen X."/>
            <person name="Wang C."/>
            <person name="Dai X."/>
            <person name="Yang H."/>
            <person name="Song W."/>
            <person name="Hou L."/>
            <person name="Xu J."/>
            <person name="Tong Z."/>
            <person name="Xu A."/>
            <person name="Yuan X."/>
            <person name="Wang W."/>
            <person name="Yang Q."/>
            <person name="Chen L."/>
            <person name="Sun Z."/>
            <person name="Wang K."/>
            <person name="Pan B."/>
            <person name="Chen J."/>
            <person name="Bao Y."/>
            <person name="Liu F."/>
            <person name="Qi X."/>
            <person name="Gang D.R."/>
            <person name="Wen J."/>
            <person name="Li J."/>
        </authorList>
    </citation>
    <scope>NUCLEOTIDE SEQUENCE</scope>
    <source>
        <strain evidence="1">Dzin_1.0</strain>
    </source>
</reference>
<sequence length="111" mass="12667">MKAMAEFSFVWIHDVLIVFSISFSMTLSVTASTFPDSVKDSLASSSCMTRYYNLPIYWPPKCIKDSTENLELENSPCRFKMVTNKSDVLLCCIEPLYVDTLSLLKKCIDKM</sequence>
<name>A0A9D5CWY1_9LILI</name>
<proteinExistence type="predicted"/>